<dbReference type="Gene3D" id="3.30.450.30">
    <property type="entry name" value="Dynein light chain 2a, cytoplasmic"/>
    <property type="match status" value="1"/>
</dbReference>
<keyword evidence="3" id="KW-1185">Reference proteome</keyword>
<reference evidence="3" key="1">
    <citation type="journal article" date="2019" name="Int. J. Syst. Evol. Microbiol.">
        <title>The Global Catalogue of Microorganisms (GCM) 10K type strain sequencing project: providing services to taxonomists for standard genome sequencing and annotation.</title>
        <authorList>
            <consortium name="The Broad Institute Genomics Platform"/>
            <consortium name="The Broad Institute Genome Sequencing Center for Infectious Disease"/>
            <person name="Wu L."/>
            <person name="Ma J."/>
        </authorList>
    </citation>
    <scope>NUCLEOTIDE SEQUENCE [LARGE SCALE GENOMIC DNA]</scope>
    <source>
        <strain evidence="3">JCM 15442</strain>
    </source>
</reference>
<name>A0ABQ2G655_9DEIO</name>
<dbReference type="EMBL" id="BMOL01000005">
    <property type="protein sequence ID" value="GGL77025.1"/>
    <property type="molecule type" value="Genomic_DNA"/>
</dbReference>
<dbReference type="Proteomes" id="UP000639973">
    <property type="component" value="Unassembled WGS sequence"/>
</dbReference>
<dbReference type="InterPro" id="IPR004942">
    <property type="entry name" value="Roadblock/LAMTOR2_dom"/>
</dbReference>
<dbReference type="SUPFAM" id="SSF103196">
    <property type="entry name" value="Roadblock/LC7 domain"/>
    <property type="match status" value="1"/>
</dbReference>
<protein>
    <recommendedName>
        <fullName evidence="1">Roadblock/LAMTOR2 domain-containing protein</fullName>
    </recommendedName>
</protein>
<comment type="caution">
    <text evidence="2">The sequence shown here is derived from an EMBL/GenBank/DDBJ whole genome shotgun (WGS) entry which is preliminary data.</text>
</comment>
<evidence type="ECO:0000313" key="3">
    <source>
        <dbReference type="Proteomes" id="UP000639973"/>
    </source>
</evidence>
<dbReference type="SMART" id="SM00960">
    <property type="entry name" value="Robl_LC7"/>
    <property type="match status" value="1"/>
</dbReference>
<evidence type="ECO:0000259" key="1">
    <source>
        <dbReference type="SMART" id="SM00960"/>
    </source>
</evidence>
<sequence length="241" mass="25451">MNNAVYSMTVHALSGVVSARAAETMLQSLLRDQRLQPETVTAQDMQRILSGPLLARLSMVLPEARARQELLALARLVAAEYPKAPTLMTQVAPFAAWDDRSDASGLSLDHLTLGADDFEFDDPEYMPVGQGRAYDLSGPAGQEELLRELARLSGVQGVMLCRASGEVLQSRSMTGAGGLGGVVAATALLLGGRTLRLMSADLGGCTICMRPLGPYCVAVVVGPQANVGRMLVELQGLQVAA</sequence>
<feature type="domain" description="Roadblock/LAMTOR2" evidence="1">
    <location>
        <begin position="142"/>
        <end position="221"/>
    </location>
</feature>
<gene>
    <name evidence="2" type="ORF">GCM10010840_13730</name>
</gene>
<proteinExistence type="predicted"/>
<organism evidence="2 3">
    <name type="scientific">Deinococcus aerolatus</name>
    <dbReference type="NCBI Taxonomy" id="522487"/>
    <lineage>
        <taxon>Bacteria</taxon>
        <taxon>Thermotogati</taxon>
        <taxon>Deinococcota</taxon>
        <taxon>Deinococci</taxon>
        <taxon>Deinococcales</taxon>
        <taxon>Deinococcaceae</taxon>
        <taxon>Deinococcus</taxon>
    </lineage>
</organism>
<evidence type="ECO:0000313" key="2">
    <source>
        <dbReference type="EMBL" id="GGL77025.1"/>
    </source>
</evidence>
<accession>A0ABQ2G655</accession>